<reference evidence="1" key="2">
    <citation type="submission" date="2021-04" db="EMBL/GenBank/DDBJ databases">
        <authorList>
            <person name="Gilroy R."/>
        </authorList>
    </citation>
    <scope>NUCLEOTIDE SEQUENCE</scope>
    <source>
        <strain evidence="1">ChiHjej13B12-24818</strain>
    </source>
</reference>
<evidence type="ECO:0000313" key="2">
    <source>
        <dbReference type="Proteomes" id="UP000823823"/>
    </source>
</evidence>
<dbReference type="Proteomes" id="UP000823823">
    <property type="component" value="Unassembled WGS sequence"/>
</dbReference>
<dbReference type="AlphaFoldDB" id="A0A9D2RNU3"/>
<proteinExistence type="predicted"/>
<name>A0A9D2RNU3_9MICO</name>
<reference evidence="1" key="1">
    <citation type="journal article" date="2021" name="PeerJ">
        <title>Extensive microbial diversity within the chicken gut microbiome revealed by metagenomics and culture.</title>
        <authorList>
            <person name="Gilroy R."/>
            <person name="Ravi A."/>
            <person name="Getino M."/>
            <person name="Pursley I."/>
            <person name="Horton D.L."/>
            <person name="Alikhan N.F."/>
            <person name="Baker D."/>
            <person name="Gharbi K."/>
            <person name="Hall N."/>
            <person name="Watson M."/>
            <person name="Adriaenssens E.M."/>
            <person name="Foster-Nyarko E."/>
            <person name="Jarju S."/>
            <person name="Secka A."/>
            <person name="Antonio M."/>
            <person name="Oren A."/>
            <person name="Chaudhuri R.R."/>
            <person name="La Ragione R."/>
            <person name="Hildebrand F."/>
            <person name="Pallen M.J."/>
        </authorList>
    </citation>
    <scope>NUCLEOTIDE SEQUENCE</scope>
    <source>
        <strain evidence="1">ChiHjej13B12-24818</strain>
    </source>
</reference>
<accession>A0A9D2RNU3</accession>
<evidence type="ECO:0000313" key="1">
    <source>
        <dbReference type="EMBL" id="HJB10699.1"/>
    </source>
</evidence>
<gene>
    <name evidence="1" type="ORF">H9786_09260</name>
</gene>
<comment type="caution">
    <text evidence="1">The sequence shown here is derived from an EMBL/GenBank/DDBJ whole genome shotgun (WGS) entry which is preliminary data.</text>
</comment>
<protein>
    <submittedName>
        <fullName evidence="1">Uncharacterized protein</fullName>
    </submittedName>
</protein>
<dbReference type="EMBL" id="DWZH01000069">
    <property type="protein sequence ID" value="HJB10699.1"/>
    <property type="molecule type" value="Genomic_DNA"/>
</dbReference>
<organism evidence="1 2">
    <name type="scientific">Candidatus Brachybacterium merdavium</name>
    <dbReference type="NCBI Taxonomy" id="2838513"/>
    <lineage>
        <taxon>Bacteria</taxon>
        <taxon>Bacillati</taxon>
        <taxon>Actinomycetota</taxon>
        <taxon>Actinomycetes</taxon>
        <taxon>Micrococcales</taxon>
        <taxon>Dermabacteraceae</taxon>
        <taxon>Brachybacterium</taxon>
    </lineage>
</organism>
<sequence length="392" mass="44516">MTAALPVAGAVGAVASDAPEAPLDDDPDLPGYLRHGGRRSHGALGANFNQNLDSVVLAELDFARAFWVRGFLPMTAVTEIDPGEHFAVQTILSLARRGHGTVFSLKFPYANRSFPEPGSAEMEAELSRVDAVLSHVINEVDILTIGNEPFIESLAEERDERLNDFYETVAQRVIDFRREHGSSEQRTSLYMGALNRLDLADRHTPAAERWMTFIRETPELEGVDIHPHVEHPDAVQPFLDYILPRMRADQTFLVTEFSLVWHWKAHLRNAIDPDFALKYELDPALEVWEVIRSAIDDPFPSSKWEDFLASCPWFVEHSDFLIDELARYRETGQLAVATYGFRQDDLMSQDFDADKDPWILNSVFAPYTVRSEETHRAAAGYWLESFRRLALR</sequence>